<feature type="region of interest" description="Disordered" evidence="3">
    <location>
        <begin position="1"/>
        <end position="28"/>
    </location>
</feature>
<accession>A0A4U5VVJ8</accession>
<dbReference type="EMBL" id="CM014100">
    <property type="protein sequence ID" value="TKS91435.1"/>
    <property type="molecule type" value="Genomic_DNA"/>
</dbReference>
<evidence type="ECO:0000256" key="1">
    <source>
        <dbReference type="ARBA" id="ARBA00022737"/>
    </source>
</evidence>
<dbReference type="InterPro" id="IPR050964">
    <property type="entry name" value="Striated_Muscle_Regulatory"/>
</dbReference>
<gene>
    <name evidence="5" type="ORF">D9C73_026366</name>
</gene>
<dbReference type="FunFam" id="2.60.40.10:FF:000111">
    <property type="entry name" value="Myosin-binding protein C, slow type"/>
    <property type="match status" value="1"/>
</dbReference>
<feature type="domain" description="Immunoglobulin" evidence="4">
    <location>
        <begin position="121"/>
        <end position="217"/>
    </location>
</feature>
<keyword evidence="6" id="KW-1185">Reference proteome</keyword>
<evidence type="ECO:0000259" key="4">
    <source>
        <dbReference type="SMART" id="SM00409"/>
    </source>
</evidence>
<dbReference type="STRING" id="240159.A0A4U5VVJ8"/>
<dbReference type="PANTHER" id="PTHR13817:SF17">
    <property type="entry name" value="MYOSIN-BINDING PROTEIN C, FAST-TYPE"/>
    <property type="match status" value="1"/>
</dbReference>
<reference evidence="5 6" key="1">
    <citation type="submission" date="2019-01" db="EMBL/GenBank/DDBJ databases">
        <title>Genome Assembly of Collichthys lucidus.</title>
        <authorList>
            <person name="Cai M."/>
            <person name="Xiao S."/>
        </authorList>
    </citation>
    <scope>NUCLEOTIDE SEQUENCE [LARGE SCALE GENOMIC DNA]</scope>
    <source>
        <strain evidence="5">JT15FE1705JMU</strain>
        <tissue evidence="5">Muscle</tissue>
    </source>
</reference>
<dbReference type="Pfam" id="PF18362">
    <property type="entry name" value="THB"/>
    <property type="match status" value="1"/>
</dbReference>
<feature type="compositionally biased region" description="Basic and acidic residues" evidence="3">
    <location>
        <begin position="1"/>
        <end position="27"/>
    </location>
</feature>
<dbReference type="AlphaFoldDB" id="A0A4U5VVJ8"/>
<keyword evidence="2" id="KW-0393">Immunoglobulin domain</keyword>
<dbReference type="InterPro" id="IPR036179">
    <property type="entry name" value="Ig-like_dom_sf"/>
</dbReference>
<dbReference type="GO" id="GO:0031430">
    <property type="term" value="C:M band"/>
    <property type="evidence" value="ECO:0007669"/>
    <property type="project" value="TreeGrafter"/>
</dbReference>
<dbReference type="SMART" id="SM00409">
    <property type="entry name" value="IG"/>
    <property type="match status" value="1"/>
</dbReference>
<dbReference type="Proteomes" id="UP000298787">
    <property type="component" value="Chromosome 23"/>
</dbReference>
<evidence type="ECO:0000256" key="3">
    <source>
        <dbReference type="SAM" id="MobiDB-lite"/>
    </source>
</evidence>
<keyword evidence="1" id="KW-0677">Repeat</keyword>
<evidence type="ECO:0000256" key="2">
    <source>
        <dbReference type="ARBA" id="ARBA00023319"/>
    </source>
</evidence>
<dbReference type="PANTHER" id="PTHR13817">
    <property type="entry name" value="TITIN"/>
    <property type="match status" value="1"/>
</dbReference>
<dbReference type="Gene3D" id="2.60.40.10">
    <property type="entry name" value="Immunoglobulins"/>
    <property type="match status" value="2"/>
</dbReference>
<dbReference type="InterPro" id="IPR013783">
    <property type="entry name" value="Ig-like_fold"/>
</dbReference>
<dbReference type="InterPro" id="IPR003599">
    <property type="entry name" value="Ig_sub"/>
</dbReference>
<proteinExistence type="predicted"/>
<sequence length="380" mass="42626">MSGEINEAHATEVTPLKEDGETERESESAEEVLPIFVFLWSLLPRSVSHSPNLLQVCKMKLFCMCEEEESDLADRSSRFPVCLKILTFQVQSKVGELPPDEQAPGEDAQTSELSGLFVLKPESATATKGKDITFMAKVDSSTLLRKPTMKWLKGKWLDLGSKAGKHLQFKETYDRNTKIYTYEMSIIKVVDGDAGGYRCEVTSKDKCDICTFEVTVQAVQEEQQDNILEAFKRSSLPLGICQSQPVSPPCVSVYPSTLHDGDADEDAGELDFSALLKKRARKQQEVKEEVDVWEILKAAKPCDYEKIAFEYGITDLRGMLKRLKMMKKGEPEKCDAFLRKLDSAYSVDKGKKIQLSVEVADADVQVKWLKNGQEIKPSAK</sequence>
<dbReference type="GO" id="GO:0045214">
    <property type="term" value="P:sarcomere organization"/>
    <property type="evidence" value="ECO:0007669"/>
    <property type="project" value="TreeGrafter"/>
</dbReference>
<name>A0A4U5VVJ8_COLLU</name>
<organism evidence="5 6">
    <name type="scientific">Collichthys lucidus</name>
    <name type="common">Big head croaker</name>
    <name type="synonym">Sciaena lucida</name>
    <dbReference type="NCBI Taxonomy" id="240159"/>
    <lineage>
        <taxon>Eukaryota</taxon>
        <taxon>Metazoa</taxon>
        <taxon>Chordata</taxon>
        <taxon>Craniata</taxon>
        <taxon>Vertebrata</taxon>
        <taxon>Euteleostomi</taxon>
        <taxon>Actinopterygii</taxon>
        <taxon>Neopterygii</taxon>
        <taxon>Teleostei</taxon>
        <taxon>Neoteleostei</taxon>
        <taxon>Acanthomorphata</taxon>
        <taxon>Eupercaria</taxon>
        <taxon>Sciaenidae</taxon>
        <taxon>Collichthys</taxon>
    </lineage>
</organism>
<dbReference type="InterPro" id="IPR040849">
    <property type="entry name" value="MyBP-C_THB"/>
</dbReference>
<protein>
    <submittedName>
        <fullName evidence="5">Myosin-binding protein C, slow-type</fullName>
    </submittedName>
</protein>
<dbReference type="SUPFAM" id="SSF48726">
    <property type="entry name" value="Immunoglobulin"/>
    <property type="match status" value="1"/>
</dbReference>
<evidence type="ECO:0000313" key="6">
    <source>
        <dbReference type="Proteomes" id="UP000298787"/>
    </source>
</evidence>
<evidence type="ECO:0000313" key="5">
    <source>
        <dbReference type="EMBL" id="TKS91435.1"/>
    </source>
</evidence>